<sequence length="99" mass="10519">NLLWDMQANAAMIPTSVWLKENVVAYNVPPMASDGVWQGALTEASMILGSTGWPQFTSYADPSSTDPVWPGANPGTIVRKVGRESPIDADALANAYVAP</sequence>
<protein>
    <submittedName>
        <fullName evidence="1">Uncharacterized protein</fullName>
    </submittedName>
</protein>
<dbReference type="AlphaFoldDB" id="X0UJL1"/>
<reference evidence="1" key="1">
    <citation type="journal article" date="2014" name="Front. Microbiol.">
        <title>High frequency of phylogenetically diverse reductive dehalogenase-homologous genes in deep subseafloor sedimentary metagenomes.</title>
        <authorList>
            <person name="Kawai M."/>
            <person name="Futagami T."/>
            <person name="Toyoda A."/>
            <person name="Takaki Y."/>
            <person name="Nishi S."/>
            <person name="Hori S."/>
            <person name="Arai W."/>
            <person name="Tsubouchi T."/>
            <person name="Morono Y."/>
            <person name="Uchiyama I."/>
            <person name="Ito T."/>
            <person name="Fujiyama A."/>
            <person name="Inagaki F."/>
            <person name="Takami H."/>
        </authorList>
    </citation>
    <scope>NUCLEOTIDE SEQUENCE</scope>
    <source>
        <strain evidence="1">Expedition CK06-06</strain>
    </source>
</reference>
<organism evidence="1">
    <name type="scientific">marine sediment metagenome</name>
    <dbReference type="NCBI Taxonomy" id="412755"/>
    <lineage>
        <taxon>unclassified sequences</taxon>
        <taxon>metagenomes</taxon>
        <taxon>ecological metagenomes</taxon>
    </lineage>
</organism>
<feature type="non-terminal residue" evidence="1">
    <location>
        <position position="1"/>
    </location>
</feature>
<comment type="caution">
    <text evidence="1">The sequence shown here is derived from an EMBL/GenBank/DDBJ whole genome shotgun (WGS) entry which is preliminary data.</text>
</comment>
<dbReference type="EMBL" id="BARS01025074">
    <property type="protein sequence ID" value="GAG00538.1"/>
    <property type="molecule type" value="Genomic_DNA"/>
</dbReference>
<name>X0UJL1_9ZZZZ</name>
<gene>
    <name evidence="1" type="ORF">S01H1_39687</name>
</gene>
<evidence type="ECO:0000313" key="1">
    <source>
        <dbReference type="EMBL" id="GAG00538.1"/>
    </source>
</evidence>
<accession>X0UJL1</accession>
<proteinExistence type="predicted"/>